<name>A0A3B0UN46_9ZZZZ</name>
<reference evidence="1" key="1">
    <citation type="submission" date="2018-06" db="EMBL/GenBank/DDBJ databases">
        <authorList>
            <person name="Zhirakovskaya E."/>
        </authorList>
    </citation>
    <scope>NUCLEOTIDE SEQUENCE</scope>
</reference>
<feature type="non-terminal residue" evidence="1">
    <location>
        <position position="20"/>
    </location>
</feature>
<dbReference type="AlphaFoldDB" id="A0A3B0UN46"/>
<proteinExistence type="predicted"/>
<organism evidence="1">
    <name type="scientific">hydrothermal vent metagenome</name>
    <dbReference type="NCBI Taxonomy" id="652676"/>
    <lineage>
        <taxon>unclassified sequences</taxon>
        <taxon>metagenomes</taxon>
        <taxon>ecological metagenomes</taxon>
    </lineage>
</organism>
<sequence>MLFGTFFLRKNERKMKIAMQ</sequence>
<dbReference type="EMBL" id="UOET01000534">
    <property type="protein sequence ID" value="VAW30550.1"/>
    <property type="molecule type" value="Genomic_DNA"/>
</dbReference>
<gene>
    <name evidence="1" type="ORF">MNBD_BACTEROID07-549</name>
</gene>
<protein>
    <submittedName>
        <fullName evidence="1">Uncharacterized protein</fullName>
    </submittedName>
</protein>
<evidence type="ECO:0000313" key="1">
    <source>
        <dbReference type="EMBL" id="VAW30550.1"/>
    </source>
</evidence>
<accession>A0A3B0UN46</accession>